<organism evidence="10 11">
    <name type="scientific">Pseudoduganella guangdongensis</name>
    <dbReference type="NCBI Taxonomy" id="2692179"/>
    <lineage>
        <taxon>Bacteria</taxon>
        <taxon>Pseudomonadati</taxon>
        <taxon>Pseudomonadota</taxon>
        <taxon>Betaproteobacteria</taxon>
        <taxon>Burkholderiales</taxon>
        <taxon>Oxalobacteraceae</taxon>
        <taxon>Telluria group</taxon>
        <taxon>Pseudoduganella</taxon>
    </lineage>
</organism>
<keyword evidence="4 8" id="KW-0802">TPR repeat</keyword>
<comment type="subcellular location">
    <subcellularLocation>
        <location evidence="1">Membrane</location>
        <topology evidence="1">Single-pass membrane protein</topology>
    </subcellularLocation>
</comment>
<dbReference type="PANTHER" id="PTHR46208:SF1">
    <property type="entry name" value="MITOCHONDRIAL IMPORT RECEPTOR SUBUNIT TOM70"/>
    <property type="match status" value="1"/>
</dbReference>
<dbReference type="GO" id="GO:0030943">
    <property type="term" value="F:mitochondrion targeting sequence binding"/>
    <property type="evidence" value="ECO:0007669"/>
    <property type="project" value="TreeGrafter"/>
</dbReference>
<dbReference type="GO" id="GO:0008320">
    <property type="term" value="F:protein transmembrane transporter activity"/>
    <property type="evidence" value="ECO:0007669"/>
    <property type="project" value="TreeGrafter"/>
</dbReference>
<dbReference type="GO" id="GO:0016020">
    <property type="term" value="C:membrane"/>
    <property type="evidence" value="ECO:0007669"/>
    <property type="project" value="UniProtKB-SubCell"/>
</dbReference>
<evidence type="ECO:0000256" key="4">
    <source>
        <dbReference type="ARBA" id="ARBA00022803"/>
    </source>
</evidence>
<dbReference type="InterPro" id="IPR011990">
    <property type="entry name" value="TPR-like_helical_dom_sf"/>
</dbReference>
<evidence type="ECO:0000313" key="10">
    <source>
        <dbReference type="EMBL" id="MYN05206.1"/>
    </source>
</evidence>
<dbReference type="SMART" id="SM00028">
    <property type="entry name" value="TPR"/>
    <property type="match status" value="18"/>
</dbReference>
<evidence type="ECO:0000313" key="11">
    <source>
        <dbReference type="Proteomes" id="UP000448575"/>
    </source>
</evidence>
<dbReference type="InterPro" id="IPR019734">
    <property type="entry name" value="TPR_rpt"/>
</dbReference>
<keyword evidence="5" id="KW-1133">Transmembrane helix</keyword>
<reference evidence="10 11" key="1">
    <citation type="submission" date="2019-12" db="EMBL/GenBank/DDBJ databases">
        <title>Novel species isolated from a subtropical stream in China.</title>
        <authorList>
            <person name="Lu H."/>
        </authorList>
    </citation>
    <scope>NUCLEOTIDE SEQUENCE [LARGE SCALE GENOMIC DNA]</scope>
    <source>
        <strain evidence="10 11">DS3</strain>
    </source>
</reference>
<keyword evidence="11" id="KW-1185">Reference proteome</keyword>
<feature type="repeat" description="TPR" evidence="8">
    <location>
        <begin position="476"/>
        <end position="509"/>
    </location>
</feature>
<evidence type="ECO:0000256" key="2">
    <source>
        <dbReference type="ARBA" id="ARBA00022692"/>
    </source>
</evidence>
<evidence type="ECO:0000256" key="3">
    <source>
        <dbReference type="ARBA" id="ARBA00022737"/>
    </source>
</evidence>
<feature type="chain" id="PRO_5026855283" evidence="9">
    <location>
        <begin position="25"/>
        <end position="931"/>
    </location>
</feature>
<feature type="repeat" description="TPR" evidence="8">
    <location>
        <begin position="646"/>
        <end position="679"/>
    </location>
</feature>
<dbReference type="GO" id="GO:0030150">
    <property type="term" value="P:protein import into mitochondrial matrix"/>
    <property type="evidence" value="ECO:0007669"/>
    <property type="project" value="TreeGrafter"/>
</dbReference>
<dbReference type="AlphaFoldDB" id="A0A6N9HP79"/>
<keyword evidence="2" id="KW-0812">Transmembrane</keyword>
<comment type="similarity">
    <text evidence="7">Belongs to the Tom70 family.</text>
</comment>
<proteinExistence type="inferred from homology"/>
<evidence type="ECO:0000256" key="5">
    <source>
        <dbReference type="ARBA" id="ARBA00022989"/>
    </source>
</evidence>
<evidence type="ECO:0000256" key="8">
    <source>
        <dbReference type="PROSITE-ProRule" id="PRU00339"/>
    </source>
</evidence>
<protein>
    <submittedName>
        <fullName evidence="10">PEP-CTERM system TPR-repeat protein PrsT</fullName>
    </submittedName>
</protein>
<dbReference type="InterPro" id="IPR014266">
    <property type="entry name" value="PEP-CTERM_TPR_PrsT"/>
</dbReference>
<accession>A0A6N9HP79</accession>
<evidence type="ECO:0000256" key="7">
    <source>
        <dbReference type="ARBA" id="ARBA00038030"/>
    </source>
</evidence>
<evidence type="ECO:0000256" key="9">
    <source>
        <dbReference type="SAM" id="SignalP"/>
    </source>
</evidence>
<dbReference type="SUPFAM" id="SSF48452">
    <property type="entry name" value="TPR-like"/>
    <property type="match status" value="4"/>
</dbReference>
<dbReference type="Pfam" id="PF14559">
    <property type="entry name" value="TPR_19"/>
    <property type="match status" value="3"/>
</dbReference>
<keyword evidence="6" id="KW-0472">Membrane</keyword>
<evidence type="ECO:0000256" key="6">
    <source>
        <dbReference type="ARBA" id="ARBA00023136"/>
    </source>
</evidence>
<keyword evidence="3" id="KW-0677">Repeat</keyword>
<dbReference type="NCBIfam" id="TIGR02917">
    <property type="entry name" value="PEP_TPR_lipo"/>
    <property type="match status" value="1"/>
</dbReference>
<feature type="signal peptide" evidence="9">
    <location>
        <begin position="1"/>
        <end position="24"/>
    </location>
</feature>
<evidence type="ECO:0000256" key="1">
    <source>
        <dbReference type="ARBA" id="ARBA00004167"/>
    </source>
</evidence>
<dbReference type="Gene3D" id="1.25.40.10">
    <property type="entry name" value="Tetratricopeptide repeat domain"/>
    <property type="match status" value="5"/>
</dbReference>
<dbReference type="PANTHER" id="PTHR46208">
    <property type="entry name" value="MITOCHONDRIAL IMPORT RECEPTOR SUBUNIT TOM70"/>
    <property type="match status" value="1"/>
</dbReference>
<dbReference type="Pfam" id="PF13432">
    <property type="entry name" value="TPR_16"/>
    <property type="match status" value="4"/>
</dbReference>
<dbReference type="EMBL" id="WWCJ01000026">
    <property type="protein sequence ID" value="MYN05206.1"/>
    <property type="molecule type" value="Genomic_DNA"/>
</dbReference>
<feature type="repeat" description="TPR" evidence="8">
    <location>
        <begin position="408"/>
        <end position="441"/>
    </location>
</feature>
<dbReference type="PROSITE" id="PS51257">
    <property type="entry name" value="PROKAR_LIPOPROTEIN"/>
    <property type="match status" value="1"/>
</dbReference>
<dbReference type="PROSITE" id="PS50005">
    <property type="entry name" value="TPR"/>
    <property type="match status" value="4"/>
</dbReference>
<name>A0A6N9HP79_9BURK</name>
<dbReference type="RefSeq" id="WP_161028153.1">
    <property type="nucleotide sequence ID" value="NZ_WWCJ01000026.1"/>
</dbReference>
<feature type="repeat" description="TPR" evidence="8">
    <location>
        <begin position="374"/>
        <end position="407"/>
    </location>
</feature>
<comment type="caution">
    <text evidence="10">The sequence shown here is derived from an EMBL/GenBank/DDBJ whole genome shotgun (WGS) entry which is preliminary data.</text>
</comment>
<sequence length="931" mass="99408">MPRRQFPRAPRALALTLLSSLMLAAGLSGCLKNESSASLLAQAQQHLQQGDSKSALIQLKNAASKSPEDAEVRYQLARLYNDNHDAAAAEKEIRKALSLNYAPEQALPQLVRALLAQDKAQAALDETAAAAASAGPALLAARGDALLALGQREPAAQAYAQALAGDPAQATALLGQARLALPSGDKAAVLALLDKALQAHPRDLTLLRFKASVQRQFEQNDAALATLGQALAVRGDHLLARVERTDLEIALKRFDAAKADIATLNQHAPGSLHGLYLQALLEHSQEKYSDAQGNLLKLLKVAPSHLPTLLLTGANELKLNHATAAQGYLNAYLEQRPDDLFARKLLAQALLKTDLPAEAAAALAPMLRSGSQDAQALVLAGEANLRNKDFKTAQQHFEQAAAILPKEATLHLSLGLARLGQGQYAKAVDELERATALDPGSEQAVLYLARTEISMKRYDKALAAIRLFHAQKKDSAAVRNLEGSVYLLQNNAAAARAAFEQALVLQPGQLTALMNLAQLDLQEKQPEAARKRFVSVLAQDKQHVGAMRALAELATRQGQGEEAVRWLEQATAIQPKDSDLRMRLAQAYLLARQNAKATNLARQLQVDGVSSAALSGLLGQVQLANRDASGALESYGKMVQQEPKAARGWLGMAAAHLMLKNVPAATADLKKALALEPGSRPARLALAEIAQQQNRPAEVLAIARQMQKEAEQQGAGYVLEGDLLARQQKYKEAVALYEKAYAADQAGPMVLAIHRTLLAAGLPRDADQRLAQHRKEQPGDLAAAMYAAELALSRRQFKAAVQDLELVLQAAPDSPVALNNLAWAYGELKDPRALATAEKALKAAPDSPAVLDTTGWLLVGQGDTARALPLLKRAATLQPANAVLRYHLAVAFNKAGDKKAAKAELEKLVAAGTAFPHLDDAIALLKVLNGS</sequence>
<keyword evidence="9" id="KW-0732">Signal</keyword>
<dbReference type="Proteomes" id="UP000448575">
    <property type="component" value="Unassembled WGS sequence"/>
</dbReference>
<gene>
    <name evidence="10" type="primary">prsT</name>
    <name evidence="10" type="ORF">GTP41_24225</name>
</gene>